<keyword evidence="5" id="KW-0812">Transmembrane</keyword>
<keyword evidence="8" id="KW-1185">Reference proteome</keyword>
<evidence type="ECO:0000256" key="2">
    <source>
        <dbReference type="ARBA" id="ARBA00008919"/>
    </source>
</evidence>
<dbReference type="InterPro" id="IPR001503">
    <property type="entry name" value="Glyco_trans_10"/>
</dbReference>
<name>A0A9Q0YR77_HOLLE</name>
<dbReference type="FunFam" id="3.40.50.11660:FF:000004">
    <property type="entry name" value="Glycoprotein 3-alpha-L-fucosyltransferase A"/>
    <property type="match status" value="1"/>
</dbReference>
<dbReference type="Gene3D" id="3.40.50.11660">
    <property type="entry name" value="Glycosyl transferase family 10, C-terminal domain"/>
    <property type="match status" value="1"/>
</dbReference>
<dbReference type="GO" id="GO:0046920">
    <property type="term" value="F:alpha-(1-&gt;3)-fucosyltransferase activity"/>
    <property type="evidence" value="ECO:0007669"/>
    <property type="project" value="TreeGrafter"/>
</dbReference>
<keyword evidence="5" id="KW-0472">Membrane</keyword>
<evidence type="ECO:0000256" key="1">
    <source>
        <dbReference type="ARBA" id="ARBA00004922"/>
    </source>
</evidence>
<dbReference type="Pfam" id="PF00852">
    <property type="entry name" value="Glyco_transf_10"/>
    <property type="match status" value="1"/>
</dbReference>
<comment type="pathway">
    <text evidence="1">Protein modification; protein glycosylation.</text>
</comment>
<evidence type="ECO:0000313" key="7">
    <source>
        <dbReference type="EMBL" id="KAJ8025139.1"/>
    </source>
</evidence>
<keyword evidence="5" id="KW-0333">Golgi apparatus</keyword>
<protein>
    <recommendedName>
        <fullName evidence="5">Fucosyltransferase</fullName>
        <ecNumber evidence="5">2.4.1.-</ecNumber>
    </recommendedName>
</protein>
<dbReference type="InterPro" id="IPR055270">
    <property type="entry name" value="Glyco_tran_10_C"/>
</dbReference>
<comment type="similarity">
    <text evidence="2 5">Belongs to the glycosyltransferase 10 family.</text>
</comment>
<dbReference type="InterPro" id="IPR038577">
    <property type="entry name" value="GT10-like_C_sf"/>
</dbReference>
<dbReference type="OrthoDB" id="427096at2759"/>
<evidence type="ECO:0000256" key="5">
    <source>
        <dbReference type="RuleBase" id="RU003832"/>
    </source>
</evidence>
<gene>
    <name evidence="7" type="ORF">HOLleu_35259</name>
</gene>
<dbReference type="Proteomes" id="UP001152320">
    <property type="component" value="Chromosome 18"/>
</dbReference>
<comment type="caution">
    <text evidence="7">The sequence shown here is derived from an EMBL/GenBank/DDBJ whole genome shotgun (WGS) entry which is preliminary data.</text>
</comment>
<keyword evidence="3 5" id="KW-0328">Glycosyltransferase</keyword>
<evidence type="ECO:0000259" key="6">
    <source>
        <dbReference type="Pfam" id="PF00852"/>
    </source>
</evidence>
<proteinExistence type="inferred from homology"/>
<dbReference type="GO" id="GO:0032580">
    <property type="term" value="C:Golgi cisterna membrane"/>
    <property type="evidence" value="ECO:0007669"/>
    <property type="project" value="UniProtKB-SubCell"/>
</dbReference>
<dbReference type="EC" id="2.4.1.-" evidence="5"/>
<dbReference type="AlphaFoldDB" id="A0A9Q0YR77"/>
<dbReference type="EMBL" id="JAIZAY010000018">
    <property type="protein sequence ID" value="KAJ8025139.1"/>
    <property type="molecule type" value="Genomic_DNA"/>
</dbReference>
<dbReference type="PANTHER" id="PTHR11929">
    <property type="entry name" value="ALPHA- 1,3 -FUCOSYLTRANSFERASE"/>
    <property type="match status" value="1"/>
</dbReference>
<organism evidence="7 8">
    <name type="scientific">Holothuria leucospilota</name>
    <name type="common">Black long sea cucumber</name>
    <name type="synonym">Mertensiothuria leucospilota</name>
    <dbReference type="NCBI Taxonomy" id="206669"/>
    <lineage>
        <taxon>Eukaryota</taxon>
        <taxon>Metazoa</taxon>
        <taxon>Echinodermata</taxon>
        <taxon>Eleutherozoa</taxon>
        <taxon>Echinozoa</taxon>
        <taxon>Holothuroidea</taxon>
        <taxon>Aspidochirotacea</taxon>
        <taxon>Aspidochirotida</taxon>
        <taxon>Holothuriidae</taxon>
        <taxon>Holothuria</taxon>
    </lineage>
</organism>
<evidence type="ECO:0000256" key="4">
    <source>
        <dbReference type="ARBA" id="ARBA00022679"/>
    </source>
</evidence>
<comment type="subcellular location">
    <subcellularLocation>
        <location evidence="5">Golgi apparatus</location>
        <location evidence="5">Golgi stack membrane</location>
        <topology evidence="5">Single-pass type II membrane protein</topology>
    </subcellularLocation>
</comment>
<dbReference type="SUPFAM" id="SSF53756">
    <property type="entry name" value="UDP-Glycosyltransferase/glycogen phosphorylase"/>
    <property type="match status" value="1"/>
</dbReference>
<keyword evidence="4 5" id="KW-0808">Transferase</keyword>
<sequence>MVQVAFYEGNRFMWIYQSLFKRPEDLRFCKCNFKTNHTIRVKFEKLASILKSYDIVIFPQDKGTKPIKQKTWRNILTNAPPHQRRVYATFEGPYKLVNVKSRKRVSPRGDRFHWSWTFNSRSEFTMPYGYFQRSSNVNSETSTKEANPVNWAKGKTSLVAWMSSWVNTNWKRSQFVEKLSQLIPVHKYGKRYKSCPKGSQSCENKIREYKFYLALENSCCKEYISEKFWRTLDWGIVPIVVGPSKGDYERLAPPNSFIFVDDFTSLKALANYLIEIDKNDTLYNEFFRWRTEGKVHQNYPNYHRKKTHQSPETWFYSCSAVCKVTERYLREREELVEPASGFDPHAEWWGRSCRKCGAQPWFKEFQV</sequence>
<feature type="domain" description="Fucosyltransferase C-terminal" evidence="6">
    <location>
        <begin position="153"/>
        <end position="323"/>
    </location>
</feature>
<dbReference type="PANTHER" id="PTHR11929:SF145">
    <property type="entry name" value="ALPHA-(1,3)-FUCOSYLTRANSFERASE FUT-1"/>
    <property type="match status" value="1"/>
</dbReference>
<reference evidence="7" key="1">
    <citation type="submission" date="2021-10" db="EMBL/GenBank/DDBJ databases">
        <title>Tropical sea cucumber genome reveals ecological adaptation and Cuvierian tubules defense mechanism.</title>
        <authorList>
            <person name="Chen T."/>
        </authorList>
    </citation>
    <scope>NUCLEOTIDE SEQUENCE</scope>
    <source>
        <strain evidence="7">Nanhai2018</strain>
        <tissue evidence="7">Muscle</tissue>
    </source>
</reference>
<evidence type="ECO:0000313" key="8">
    <source>
        <dbReference type="Proteomes" id="UP001152320"/>
    </source>
</evidence>
<evidence type="ECO:0000256" key="3">
    <source>
        <dbReference type="ARBA" id="ARBA00022676"/>
    </source>
</evidence>
<accession>A0A9Q0YR77</accession>